<evidence type="ECO:0000256" key="3">
    <source>
        <dbReference type="ARBA" id="ARBA00022603"/>
    </source>
</evidence>
<keyword evidence="2" id="KW-0169">Cobalamin biosynthesis</keyword>
<evidence type="ECO:0000313" key="8">
    <source>
        <dbReference type="Proteomes" id="UP000626026"/>
    </source>
</evidence>
<dbReference type="SUPFAM" id="SSF53335">
    <property type="entry name" value="S-adenosyl-L-methionine-dependent methyltransferases"/>
    <property type="match status" value="1"/>
</dbReference>
<dbReference type="Pfam" id="PF00590">
    <property type="entry name" value="TP_methylase"/>
    <property type="match status" value="1"/>
</dbReference>
<dbReference type="InterPro" id="IPR035996">
    <property type="entry name" value="4pyrrol_Methylase_sf"/>
</dbReference>
<name>A0ABR7RWH7_9PROT</name>
<dbReference type="PANTHER" id="PTHR43182:SF1">
    <property type="entry name" value="COBALT-PRECORRIN-7 C(5)-METHYLTRANSFERASE"/>
    <property type="match status" value="1"/>
</dbReference>
<dbReference type="InterPro" id="IPR014777">
    <property type="entry name" value="4pyrrole_Mease_sub1"/>
</dbReference>
<dbReference type="PANTHER" id="PTHR43182">
    <property type="entry name" value="COBALT-PRECORRIN-6B C(15)-METHYLTRANSFERASE (DECARBOXYLATING)"/>
    <property type="match status" value="1"/>
</dbReference>
<keyword evidence="4" id="KW-0808">Transferase</keyword>
<dbReference type="Proteomes" id="UP000626026">
    <property type="component" value="Unassembled WGS sequence"/>
</dbReference>
<evidence type="ECO:0000256" key="4">
    <source>
        <dbReference type="ARBA" id="ARBA00022679"/>
    </source>
</evidence>
<feature type="domain" description="Tetrapyrrole methylase" evidence="6">
    <location>
        <begin position="9"/>
        <end position="194"/>
    </location>
</feature>
<comment type="caution">
    <text evidence="7">The sequence shown here is derived from an EMBL/GenBank/DDBJ whole genome shotgun (WGS) entry which is preliminary data.</text>
</comment>
<evidence type="ECO:0000259" key="6">
    <source>
        <dbReference type="Pfam" id="PF00590"/>
    </source>
</evidence>
<feature type="non-terminal residue" evidence="7">
    <location>
        <position position="319"/>
    </location>
</feature>
<dbReference type="SUPFAM" id="SSF53790">
    <property type="entry name" value="Tetrapyrrole methylase"/>
    <property type="match status" value="1"/>
</dbReference>
<evidence type="ECO:0000313" key="7">
    <source>
        <dbReference type="EMBL" id="MBC9210127.1"/>
    </source>
</evidence>
<dbReference type="InterPro" id="IPR029063">
    <property type="entry name" value="SAM-dependent_MTases_sf"/>
</dbReference>
<protein>
    <submittedName>
        <fullName evidence="7">Precorrin-6y C5,15-methyltransferase (Decarboxylating) subunit CbiE</fullName>
    </submittedName>
</protein>
<gene>
    <name evidence="7" type="primary">cbiE</name>
    <name evidence="7" type="ORF">IBL26_25125</name>
</gene>
<dbReference type="InterPro" id="IPR050714">
    <property type="entry name" value="Cobalamin_biosynth_MTase"/>
</dbReference>
<sequence length="319" mass="32997">MSMTSSPWLTILGIGEDGVNGLSPAARGLLRGASVVYGGRRHLALAESLLAGEARPWPSPMDGAFPALLALKPRPVVVLASGDPFCFGVGSLLAGLVPVEEVLCVPAPSAFALACARLGWAMQDCATISFCGRPLAPLRPLLQPGARILALCADATTPAAVAAYLRDHGFAGSRLHVLEALGGPREQVRATTAAAFVLQPGPLNLVAIEVAAGPEARVLPLSTGLPDSAFEHDGQITKQEIRAVTLAMLAPRQGELLWDIGCGSGSVSIEWMLRHPANRAIGLEARPERAARAARNALALGVPGLRVVQARAPDGLAAL</sequence>
<dbReference type="CDD" id="cd11644">
    <property type="entry name" value="Precorrin-6Y-MT"/>
    <property type="match status" value="1"/>
</dbReference>
<dbReference type="InterPro" id="IPR000878">
    <property type="entry name" value="4pyrrol_Mease"/>
</dbReference>
<keyword evidence="5" id="KW-0949">S-adenosyl-L-methionine</keyword>
<proteinExistence type="predicted"/>
<dbReference type="Gene3D" id="3.40.50.150">
    <property type="entry name" value="Vaccinia Virus protein VP39"/>
    <property type="match status" value="1"/>
</dbReference>
<keyword evidence="3" id="KW-0489">Methyltransferase</keyword>
<dbReference type="Gene3D" id="3.40.1010.10">
    <property type="entry name" value="Cobalt-precorrin-4 Transmethylase, Domain 1"/>
    <property type="match status" value="1"/>
</dbReference>
<reference evidence="7 8" key="1">
    <citation type="journal article" date="2013" name="Int. J. Syst. Evol. Microbiol.">
        <title>Roseomonas aerophila sp. nov., isolated from air.</title>
        <authorList>
            <person name="Kim S.J."/>
            <person name="Weon H.Y."/>
            <person name="Ahn J.H."/>
            <person name="Hong S.B."/>
            <person name="Seok S.J."/>
            <person name="Whang K.S."/>
            <person name="Kwon S.W."/>
        </authorList>
    </citation>
    <scope>NUCLEOTIDE SEQUENCE [LARGE SCALE GENOMIC DNA]</scope>
    <source>
        <strain evidence="7 8">NBRC 108923</strain>
    </source>
</reference>
<dbReference type="InterPro" id="IPR012818">
    <property type="entry name" value="CbiE"/>
</dbReference>
<evidence type="ECO:0000256" key="1">
    <source>
        <dbReference type="ARBA" id="ARBA00004953"/>
    </source>
</evidence>
<dbReference type="NCBIfam" id="TIGR02467">
    <property type="entry name" value="CbiE"/>
    <property type="match status" value="1"/>
</dbReference>
<comment type="pathway">
    <text evidence="1">Cofactor biosynthesis; adenosylcobalamin biosynthesis.</text>
</comment>
<accession>A0ABR7RWH7</accession>
<evidence type="ECO:0000256" key="2">
    <source>
        <dbReference type="ARBA" id="ARBA00022573"/>
    </source>
</evidence>
<organism evidence="7 8">
    <name type="scientific">Teichococcus aerophilus</name>
    <dbReference type="NCBI Taxonomy" id="1224513"/>
    <lineage>
        <taxon>Bacteria</taxon>
        <taxon>Pseudomonadati</taxon>
        <taxon>Pseudomonadota</taxon>
        <taxon>Alphaproteobacteria</taxon>
        <taxon>Acetobacterales</taxon>
        <taxon>Roseomonadaceae</taxon>
        <taxon>Roseomonas</taxon>
    </lineage>
</organism>
<evidence type="ECO:0000256" key="5">
    <source>
        <dbReference type="ARBA" id="ARBA00022691"/>
    </source>
</evidence>
<keyword evidence="8" id="KW-1185">Reference proteome</keyword>
<dbReference type="EMBL" id="JACTVA010000108">
    <property type="protein sequence ID" value="MBC9210127.1"/>
    <property type="molecule type" value="Genomic_DNA"/>
</dbReference>